<evidence type="ECO:0000313" key="4">
    <source>
        <dbReference type="Proteomes" id="UP001642540"/>
    </source>
</evidence>
<keyword evidence="1" id="KW-1133">Transmembrane helix</keyword>
<keyword evidence="2" id="KW-0732">Signal</keyword>
<comment type="caution">
    <text evidence="3">The sequence shown here is derived from an EMBL/GenBank/DDBJ whole genome shotgun (WGS) entry which is preliminary data.</text>
</comment>
<feature type="transmembrane region" description="Helical" evidence="1">
    <location>
        <begin position="41"/>
        <end position="65"/>
    </location>
</feature>
<name>A0ABP1RUI8_9HEXA</name>
<evidence type="ECO:0000256" key="2">
    <source>
        <dbReference type="SAM" id="SignalP"/>
    </source>
</evidence>
<accession>A0ABP1RUI8</accession>
<protein>
    <recommendedName>
        <fullName evidence="5">Glycine-rich protein</fullName>
    </recommendedName>
</protein>
<evidence type="ECO:0000256" key="1">
    <source>
        <dbReference type="SAM" id="Phobius"/>
    </source>
</evidence>
<sequence length="74" mass="7684">MAKLIFILFAVFALAAAAPKPMGGMGIGHGLVSSHHVTHVGGYGMMGYPMIGMMGYPGIIGYGMYPKIGYGMMG</sequence>
<proteinExistence type="predicted"/>
<evidence type="ECO:0000313" key="3">
    <source>
        <dbReference type="EMBL" id="CAL8136211.1"/>
    </source>
</evidence>
<dbReference type="EMBL" id="CAXLJM020000111">
    <property type="protein sequence ID" value="CAL8136211.1"/>
    <property type="molecule type" value="Genomic_DNA"/>
</dbReference>
<reference evidence="3 4" key="1">
    <citation type="submission" date="2024-08" db="EMBL/GenBank/DDBJ databases">
        <authorList>
            <person name="Cucini C."/>
            <person name="Frati F."/>
        </authorList>
    </citation>
    <scope>NUCLEOTIDE SEQUENCE [LARGE SCALE GENOMIC DNA]</scope>
</reference>
<evidence type="ECO:0008006" key="5">
    <source>
        <dbReference type="Google" id="ProtNLM"/>
    </source>
</evidence>
<dbReference type="Proteomes" id="UP001642540">
    <property type="component" value="Unassembled WGS sequence"/>
</dbReference>
<keyword evidence="1" id="KW-0812">Transmembrane</keyword>
<feature type="chain" id="PRO_5045552043" description="Glycine-rich protein" evidence="2">
    <location>
        <begin position="18"/>
        <end position="74"/>
    </location>
</feature>
<keyword evidence="1" id="KW-0472">Membrane</keyword>
<keyword evidence="4" id="KW-1185">Reference proteome</keyword>
<organism evidence="3 4">
    <name type="scientific">Orchesella dallaii</name>
    <dbReference type="NCBI Taxonomy" id="48710"/>
    <lineage>
        <taxon>Eukaryota</taxon>
        <taxon>Metazoa</taxon>
        <taxon>Ecdysozoa</taxon>
        <taxon>Arthropoda</taxon>
        <taxon>Hexapoda</taxon>
        <taxon>Collembola</taxon>
        <taxon>Entomobryomorpha</taxon>
        <taxon>Entomobryoidea</taxon>
        <taxon>Orchesellidae</taxon>
        <taxon>Orchesellinae</taxon>
        <taxon>Orchesella</taxon>
    </lineage>
</organism>
<gene>
    <name evidence="3" type="ORF">ODALV1_LOCUS26336</name>
</gene>
<feature type="signal peptide" evidence="2">
    <location>
        <begin position="1"/>
        <end position="17"/>
    </location>
</feature>